<keyword evidence="3" id="KW-0677">Repeat</keyword>
<dbReference type="InterPro" id="IPR012257">
    <property type="entry name" value="Glc_ox_4Fe-4S"/>
</dbReference>
<dbReference type="InterPro" id="IPR009051">
    <property type="entry name" value="Helical_ferredxn"/>
</dbReference>
<evidence type="ECO:0000256" key="2">
    <source>
        <dbReference type="ARBA" id="ARBA00022723"/>
    </source>
</evidence>
<dbReference type="PANTHER" id="PTHR32479:SF17">
    <property type="entry name" value="GLYCOLATE OXIDASE IRON-SULFUR SUBUNIT"/>
    <property type="match status" value="1"/>
</dbReference>
<sequence>MDTQLHLKYSKLQAGKEAKELIKACVHCGFCNATCPTYQLISDELDGPRGRIYLIKAFLEGKASGEKTRIHLDRCLLCQGCETTCPSNVQFGRLADMGKELVEQVEERPFLDKAFRWLLLYFVPERKRFFYLFKIGNLLRAFLPKYLRRKLPNLSNIQKGCFEKPQWIREKRAQMILFKGCVEPVLYPSVFEATRRLFGSLGIQLIDVQNEGCCGALAYHLSYKKKAKEQMKNNIDLWTSYLEKGINGIVVCSSACCQMIKDYGVVFKDDPVYQNRALKIATLTFDPVEILEKEEFSLKLTAEQFPTVAFHSPCTLQHGMKMRGRVEALLKKLGIHLTDIPDNHICCGAAGAYALLQKDFSQSLLDAKIKNILSGKPGAILTANVGCRLQLQSATTLPVLHWIEYLDKLRLDKPQ</sequence>
<keyword evidence="4 6" id="KW-0408">Iron</keyword>
<dbReference type="EC" id="1.1.99.14" evidence="6"/>
<dbReference type="PROSITE" id="PS51379">
    <property type="entry name" value="4FE4S_FER_2"/>
    <property type="match status" value="2"/>
</dbReference>
<dbReference type="PIRSF" id="PIRSF000139">
    <property type="entry name" value="Glc_ox_4Fe-4S"/>
    <property type="match status" value="1"/>
</dbReference>
<dbReference type="PROSITE" id="PS00198">
    <property type="entry name" value="4FE4S_FER_1"/>
    <property type="match status" value="2"/>
</dbReference>
<dbReference type="RefSeq" id="WP_143958275.1">
    <property type="nucleotide sequence ID" value="NZ_CP037899.1"/>
</dbReference>
<keyword evidence="5 6" id="KW-0411">Iron-sulfur</keyword>
<dbReference type="GO" id="GO:0019154">
    <property type="term" value="F:glycolate dehydrogenase activity"/>
    <property type="evidence" value="ECO:0007669"/>
    <property type="project" value="UniProtKB-EC"/>
</dbReference>
<dbReference type="GO" id="GO:0046872">
    <property type="term" value="F:metal ion binding"/>
    <property type="evidence" value="ECO:0007669"/>
    <property type="project" value="UniProtKB-UniRule"/>
</dbReference>
<evidence type="ECO:0000256" key="1">
    <source>
        <dbReference type="ARBA" id="ARBA00022485"/>
    </source>
</evidence>
<evidence type="ECO:0000256" key="5">
    <source>
        <dbReference type="ARBA" id="ARBA00023014"/>
    </source>
</evidence>
<evidence type="ECO:0000313" key="8">
    <source>
        <dbReference type="EMBL" id="QDQ42167.1"/>
    </source>
</evidence>
<dbReference type="Pfam" id="PF13183">
    <property type="entry name" value="Fer4_8"/>
    <property type="match status" value="1"/>
</dbReference>
<comment type="catalytic activity">
    <reaction evidence="6">
        <text>(R)-lactate + A = pyruvate + AH2</text>
        <dbReference type="Rhea" id="RHEA:15089"/>
        <dbReference type="ChEBI" id="CHEBI:13193"/>
        <dbReference type="ChEBI" id="CHEBI:15361"/>
        <dbReference type="ChEBI" id="CHEBI:16004"/>
        <dbReference type="ChEBI" id="CHEBI:17499"/>
    </reaction>
</comment>
<evidence type="ECO:0000259" key="7">
    <source>
        <dbReference type="PROSITE" id="PS51379"/>
    </source>
</evidence>
<evidence type="ECO:0000256" key="3">
    <source>
        <dbReference type="ARBA" id="ARBA00022737"/>
    </source>
</evidence>
<keyword evidence="2 6" id="KW-0479">Metal-binding</keyword>
<dbReference type="NCBIfam" id="NF008434">
    <property type="entry name" value="PRK11274.1"/>
    <property type="match status" value="1"/>
</dbReference>
<keyword evidence="6" id="KW-0813">Transport</keyword>
<dbReference type="PANTHER" id="PTHR32479">
    <property type="entry name" value="GLYCOLATE OXIDASE IRON-SULFUR SUBUNIT"/>
    <property type="match status" value="1"/>
</dbReference>
<dbReference type="InterPro" id="IPR004017">
    <property type="entry name" value="Cys_rich_dom"/>
</dbReference>
<dbReference type="Proteomes" id="UP000315925">
    <property type="component" value="Chromosome"/>
</dbReference>
<dbReference type="SUPFAM" id="SSF54862">
    <property type="entry name" value="4Fe-4S ferredoxins"/>
    <property type="match status" value="1"/>
</dbReference>
<dbReference type="Gene3D" id="1.10.1060.10">
    <property type="entry name" value="Alpha-helical ferredoxin"/>
    <property type="match status" value="1"/>
</dbReference>
<dbReference type="Pfam" id="PF02754">
    <property type="entry name" value="CCG"/>
    <property type="match status" value="2"/>
</dbReference>
<evidence type="ECO:0000313" key="9">
    <source>
        <dbReference type="Proteomes" id="UP000315925"/>
    </source>
</evidence>
<comment type="function">
    <text evidence="6">Component of a complex that catalyzes the oxidation of glycolate to glyoxylate.</text>
</comment>
<name>A0A516TLQ1_9BACT</name>
<evidence type="ECO:0000256" key="6">
    <source>
        <dbReference type="PIRNR" id="PIRNR000139"/>
    </source>
</evidence>
<keyword evidence="6" id="KW-0249">Electron transport</keyword>
<comment type="cofactor">
    <cofactor evidence="6">
        <name>[4Fe-4S] cluster</name>
        <dbReference type="ChEBI" id="CHEBI:49883"/>
    </cofactor>
    <text evidence="6">Binds 2 [4Fe-4S] clusters.</text>
</comment>
<feature type="domain" description="4Fe-4S ferredoxin-type" evidence="7">
    <location>
        <begin position="15"/>
        <end position="46"/>
    </location>
</feature>
<keyword evidence="1 6" id="KW-0004">4Fe-4S</keyword>
<dbReference type="GO" id="GO:0051539">
    <property type="term" value="F:4 iron, 4 sulfur cluster binding"/>
    <property type="evidence" value="ECO:0007669"/>
    <property type="project" value="UniProtKB-UniRule"/>
</dbReference>
<proteinExistence type="predicted"/>
<organism evidence="8 9">
    <name type="scientific">Methylacidiphilum kamchatkense Kam1</name>
    <dbReference type="NCBI Taxonomy" id="1202785"/>
    <lineage>
        <taxon>Bacteria</taxon>
        <taxon>Pseudomonadati</taxon>
        <taxon>Verrucomicrobiota</taxon>
        <taxon>Methylacidiphilae</taxon>
        <taxon>Methylacidiphilales</taxon>
        <taxon>Methylacidiphilaceae</taxon>
        <taxon>Methylacidiphilum (ex Ratnadevi et al. 2023)</taxon>
    </lineage>
</organism>
<accession>A0A516TLQ1</accession>
<reference evidence="9" key="1">
    <citation type="submission" date="2019-03" db="EMBL/GenBank/DDBJ databases">
        <title>Complete genome of Methylacidiphilum kamchatkense Kam1.</title>
        <authorList>
            <person name="Kruse T."/>
            <person name="Murarilal Ratnadevi C."/>
            <person name="Erikstad H.-A."/>
            <person name="Birkeland N.-K."/>
        </authorList>
    </citation>
    <scope>NUCLEOTIDE SEQUENCE [LARGE SCALE GENOMIC DNA]</scope>
    <source>
        <strain evidence="9">kam1</strain>
    </source>
</reference>
<gene>
    <name evidence="8" type="ORF">kam1_928</name>
</gene>
<dbReference type="InterPro" id="IPR017900">
    <property type="entry name" value="4Fe4S_Fe_S_CS"/>
</dbReference>
<dbReference type="EMBL" id="CP037899">
    <property type="protein sequence ID" value="QDQ42167.1"/>
    <property type="molecule type" value="Genomic_DNA"/>
</dbReference>
<feature type="domain" description="4Fe-4S ferredoxin-type" evidence="7">
    <location>
        <begin position="66"/>
        <end position="89"/>
    </location>
</feature>
<comment type="catalytic activity">
    <reaction evidence="6">
        <text>glycolate + A = glyoxylate + AH2</text>
        <dbReference type="Rhea" id="RHEA:21264"/>
        <dbReference type="ChEBI" id="CHEBI:13193"/>
        <dbReference type="ChEBI" id="CHEBI:17499"/>
        <dbReference type="ChEBI" id="CHEBI:29805"/>
        <dbReference type="ChEBI" id="CHEBI:36655"/>
        <dbReference type="EC" id="1.1.99.14"/>
    </reaction>
</comment>
<dbReference type="KEGG" id="mkc:kam1_928"/>
<evidence type="ECO:0000256" key="4">
    <source>
        <dbReference type="ARBA" id="ARBA00023004"/>
    </source>
</evidence>
<dbReference type="AlphaFoldDB" id="A0A516TLQ1"/>
<dbReference type="InterPro" id="IPR017896">
    <property type="entry name" value="4Fe4S_Fe-S-bd"/>
</dbReference>
<protein>
    <recommendedName>
        <fullName evidence="6">Glycolate oxidase iron-sulfur subunit</fullName>
        <ecNumber evidence="6">1.1.99.14</ecNumber>
    </recommendedName>
</protein>